<feature type="coiled-coil region" evidence="1">
    <location>
        <begin position="82"/>
        <end position="109"/>
    </location>
</feature>
<proteinExistence type="predicted"/>
<keyword evidence="3" id="KW-1185">Reference proteome</keyword>
<protein>
    <submittedName>
        <fullName evidence="2">Uncharacterized protein</fullName>
    </submittedName>
</protein>
<gene>
    <name evidence="2" type="ORF">L0F81_17385</name>
</gene>
<accession>A0ABS9JHM3</accession>
<comment type="caution">
    <text evidence="2">The sequence shown here is derived from an EMBL/GenBank/DDBJ whole genome shotgun (WGS) entry which is preliminary data.</text>
</comment>
<evidence type="ECO:0000256" key="1">
    <source>
        <dbReference type="SAM" id="Coils"/>
    </source>
</evidence>
<name>A0ABS9JHM3_9ACTN</name>
<evidence type="ECO:0000313" key="3">
    <source>
        <dbReference type="Proteomes" id="UP001299012"/>
    </source>
</evidence>
<keyword evidence="1" id="KW-0175">Coiled coil</keyword>
<evidence type="ECO:0000313" key="2">
    <source>
        <dbReference type="EMBL" id="MCG0065048.1"/>
    </source>
</evidence>
<organism evidence="2 3">
    <name type="scientific">Streptomyces tricolor</name>
    <dbReference type="NCBI Taxonomy" id="68277"/>
    <lineage>
        <taxon>Bacteria</taxon>
        <taxon>Bacillati</taxon>
        <taxon>Actinomycetota</taxon>
        <taxon>Actinomycetes</taxon>
        <taxon>Kitasatosporales</taxon>
        <taxon>Streptomycetaceae</taxon>
        <taxon>Streptomyces</taxon>
        <taxon>Streptomyces violaceoruber group</taxon>
    </lineage>
</organism>
<dbReference type="EMBL" id="JAKKZF010000062">
    <property type="protein sequence ID" value="MCG0065048.1"/>
    <property type="molecule type" value="Genomic_DNA"/>
</dbReference>
<dbReference type="Proteomes" id="UP001299012">
    <property type="component" value="Unassembled WGS sequence"/>
</dbReference>
<dbReference type="RefSeq" id="WP_086697398.1">
    <property type="nucleotide sequence ID" value="NZ_JAKKZF010000062.1"/>
</dbReference>
<sequence>MSITIRLVGGPADGRVMPVIGDQVPPLYLIPMPPPLTEFLSDSTAGPAPIPVAEYEPIFKSGWPSRADDGAYFYRHRPTPVTPEARRALEEARRMAQAAEERRAAELDEAWQEIRRERPHFPSEWRGLFS</sequence>
<reference evidence="2 3" key="1">
    <citation type="submission" date="2022-01" db="EMBL/GenBank/DDBJ databases">
        <title>Draft Genome Sequences of Seven Type Strains of the Genus Streptomyces.</title>
        <authorList>
            <person name="Aziz S."/>
            <person name="Coretto E."/>
            <person name="Chronakova A."/>
            <person name="Sproer C."/>
            <person name="Huber K."/>
            <person name="Nouioui I."/>
            <person name="Gross H."/>
        </authorList>
    </citation>
    <scope>NUCLEOTIDE SEQUENCE [LARGE SCALE GENOMIC DNA]</scope>
    <source>
        <strain evidence="2 3">DSM 41685</strain>
    </source>
</reference>